<organism evidence="2 3">
    <name type="scientific">Streptococcus parauberis</name>
    <dbReference type="NCBI Taxonomy" id="1348"/>
    <lineage>
        <taxon>Bacteria</taxon>
        <taxon>Bacillati</taxon>
        <taxon>Bacillota</taxon>
        <taxon>Bacilli</taxon>
        <taxon>Lactobacillales</taxon>
        <taxon>Streptococcaceae</taxon>
        <taxon>Streptococcus</taxon>
    </lineage>
</organism>
<dbReference type="GeneID" id="61421753"/>
<dbReference type="AlphaFoldDB" id="A0A0E2UQK1"/>
<accession>A0A0E2UQK1</accession>
<dbReference type="Proteomes" id="UP001180515">
    <property type="component" value="Unassembled WGS sequence"/>
</dbReference>
<dbReference type="EMBL" id="JARQAG010000002">
    <property type="protein sequence ID" value="MDT2731134.1"/>
    <property type="molecule type" value="Genomic_DNA"/>
</dbReference>
<evidence type="ECO:0000313" key="2">
    <source>
        <dbReference type="EMBL" id="PCH13691.1"/>
    </source>
</evidence>
<dbReference type="Proteomes" id="UP000217465">
    <property type="component" value="Unassembled WGS sequence"/>
</dbReference>
<reference evidence="2 3" key="1">
    <citation type="submission" date="2016-06" db="EMBL/GenBank/DDBJ databases">
        <authorList>
            <person name="Haines A.N."/>
            <person name="Council K.R."/>
        </authorList>
    </citation>
    <scope>NUCLEOTIDE SEQUENCE [LARGE SCALE GENOMIC DNA]</scope>
    <source>
        <strain evidence="2 3">SP158-29</strain>
    </source>
</reference>
<evidence type="ECO:0000313" key="1">
    <source>
        <dbReference type="EMBL" id="MDT2731134.1"/>
    </source>
</evidence>
<reference evidence="1" key="2">
    <citation type="submission" date="2023-03" db="EMBL/GenBank/DDBJ databases">
        <authorList>
            <person name="Shen W."/>
            <person name="Cai J."/>
        </authorList>
    </citation>
    <scope>NUCLEOTIDE SEQUENCE</scope>
    <source>
        <strain evidence="1">P82-2</strain>
    </source>
</reference>
<comment type="caution">
    <text evidence="2">The sequence shown here is derived from an EMBL/GenBank/DDBJ whole genome shotgun (WGS) entry which is preliminary data.</text>
</comment>
<dbReference type="RefSeq" id="WP_003105467.1">
    <property type="nucleotide sequence ID" value="NZ_BAWT01000003.1"/>
</dbReference>
<protein>
    <submittedName>
        <fullName evidence="2">Uncharacterized protein</fullName>
    </submittedName>
</protein>
<proteinExistence type="predicted"/>
<dbReference type="EMBL" id="NSGR01000004">
    <property type="protein sequence ID" value="PCH13691.1"/>
    <property type="molecule type" value="Genomic_DNA"/>
</dbReference>
<dbReference type="OrthoDB" id="2237353at2"/>
<gene>
    <name evidence="2" type="ORF">A9Y57_00325</name>
    <name evidence="1" type="ORF">P7G31_02545</name>
</gene>
<name>A0A0E2UQK1_9STRE</name>
<evidence type="ECO:0000313" key="3">
    <source>
        <dbReference type="Proteomes" id="UP000217465"/>
    </source>
</evidence>
<sequence length="89" mass="10488">MTESNIISRVQEMRQKYLYDKMETADCGDFTCKDLKKAKKIKKKLIGLEKERCHKLIEHEDISLIDQKIALLKEEFRKESNSKQGQDTP</sequence>